<comment type="caution">
    <text evidence="2">The sequence shown here is derived from an EMBL/GenBank/DDBJ whole genome shotgun (WGS) entry which is preliminary data.</text>
</comment>
<dbReference type="EMBL" id="JAQNDN010000007">
    <property type="protein sequence ID" value="MDC0669169.1"/>
    <property type="molecule type" value="Genomic_DNA"/>
</dbReference>
<gene>
    <name evidence="2" type="ORF">POL58_15565</name>
</gene>
<protein>
    <submittedName>
        <fullName evidence="2">Uncharacterized protein</fullName>
    </submittedName>
</protein>
<feature type="compositionally biased region" description="Low complexity" evidence="1">
    <location>
        <begin position="48"/>
        <end position="57"/>
    </location>
</feature>
<evidence type="ECO:0000313" key="3">
    <source>
        <dbReference type="Proteomes" id="UP001217838"/>
    </source>
</evidence>
<accession>A0ABT5B4X5</accession>
<organism evidence="2 3">
    <name type="scientific">Nannocystis radixulma</name>
    <dbReference type="NCBI Taxonomy" id="2995305"/>
    <lineage>
        <taxon>Bacteria</taxon>
        <taxon>Pseudomonadati</taxon>
        <taxon>Myxococcota</taxon>
        <taxon>Polyangia</taxon>
        <taxon>Nannocystales</taxon>
        <taxon>Nannocystaceae</taxon>
        <taxon>Nannocystis</taxon>
    </lineage>
</organism>
<reference evidence="2 3" key="1">
    <citation type="submission" date="2022-11" db="EMBL/GenBank/DDBJ databases">
        <title>Minimal conservation of predation-associated metabolite biosynthetic gene clusters underscores biosynthetic potential of Myxococcota including descriptions for ten novel species: Archangium lansinium sp. nov., Myxococcus landrumus sp. nov., Nannocystis bai.</title>
        <authorList>
            <person name="Ahearne A."/>
            <person name="Stevens C."/>
            <person name="Dowd S."/>
        </authorList>
    </citation>
    <scope>NUCLEOTIDE SEQUENCE [LARGE SCALE GENOMIC DNA]</scope>
    <source>
        <strain evidence="2 3">NCELM</strain>
    </source>
</reference>
<dbReference type="RefSeq" id="WP_271998855.1">
    <property type="nucleotide sequence ID" value="NZ_JAQNDN010000007.1"/>
</dbReference>
<keyword evidence="3" id="KW-1185">Reference proteome</keyword>
<dbReference type="Proteomes" id="UP001217838">
    <property type="component" value="Unassembled WGS sequence"/>
</dbReference>
<evidence type="ECO:0000313" key="2">
    <source>
        <dbReference type="EMBL" id="MDC0669169.1"/>
    </source>
</evidence>
<feature type="region of interest" description="Disordered" evidence="1">
    <location>
        <begin position="48"/>
        <end position="83"/>
    </location>
</feature>
<evidence type="ECO:0000256" key="1">
    <source>
        <dbReference type="SAM" id="MobiDB-lite"/>
    </source>
</evidence>
<proteinExistence type="predicted"/>
<sequence length="83" mass="8559">MVRDSLAAALSRTVTSYTWPGSNFFAGTMTSIPAIPRIVYFTGSLRSPSTRTTFTRSVAPTSDSGPAHGNPGASGGSRPPAPT</sequence>
<name>A0ABT5B4X5_9BACT</name>